<keyword evidence="19 28" id="KW-0472">Membrane</keyword>
<evidence type="ECO:0000259" key="30">
    <source>
        <dbReference type="Pfam" id="PF00912"/>
    </source>
</evidence>
<evidence type="ECO:0000313" key="31">
    <source>
        <dbReference type="EMBL" id="MPQ44669.1"/>
    </source>
</evidence>
<keyword evidence="14" id="KW-0378">Hydrolase</keyword>
<evidence type="ECO:0000256" key="8">
    <source>
        <dbReference type="ARBA" id="ARBA00022475"/>
    </source>
</evidence>
<dbReference type="EMBL" id="WHJC01000275">
    <property type="protein sequence ID" value="MPQ44669.1"/>
    <property type="molecule type" value="Genomic_DNA"/>
</dbReference>
<keyword evidence="15" id="KW-0133">Cell shape</keyword>
<proteinExistence type="inferred from homology"/>
<dbReference type="GO" id="GO:0009002">
    <property type="term" value="F:serine-type D-Ala-D-Ala carboxypeptidase activity"/>
    <property type="evidence" value="ECO:0007669"/>
    <property type="project" value="UniProtKB-EC"/>
</dbReference>
<evidence type="ECO:0000256" key="28">
    <source>
        <dbReference type="SAM" id="Phobius"/>
    </source>
</evidence>
<evidence type="ECO:0000256" key="18">
    <source>
        <dbReference type="ARBA" id="ARBA00022989"/>
    </source>
</evidence>
<dbReference type="RefSeq" id="WP_152891326.1">
    <property type="nucleotide sequence ID" value="NZ_WHJC01000275.1"/>
</dbReference>
<comment type="similarity">
    <text evidence="4">In the C-terminal section; belongs to the transpeptidase family.</text>
</comment>
<keyword evidence="10" id="KW-0645">Protease</keyword>
<dbReference type="InterPro" id="IPR012338">
    <property type="entry name" value="Beta-lactam/transpept-like"/>
</dbReference>
<evidence type="ECO:0000256" key="6">
    <source>
        <dbReference type="ARBA" id="ARBA00012448"/>
    </source>
</evidence>
<keyword evidence="9" id="KW-0121">Carboxypeptidase</keyword>
<evidence type="ECO:0000256" key="27">
    <source>
        <dbReference type="SAM" id="MobiDB-lite"/>
    </source>
</evidence>
<comment type="subcellular location">
    <subcellularLocation>
        <location evidence="2">Cell membrane</location>
        <topology evidence="2">Single-pass type II membrane protein</topology>
    </subcellularLocation>
</comment>
<dbReference type="Proteomes" id="UP000430345">
    <property type="component" value="Unassembled WGS sequence"/>
</dbReference>
<evidence type="ECO:0000256" key="20">
    <source>
        <dbReference type="ARBA" id="ARBA00023251"/>
    </source>
</evidence>
<keyword evidence="32" id="KW-1185">Reference proteome</keyword>
<evidence type="ECO:0000256" key="23">
    <source>
        <dbReference type="ARBA" id="ARBA00034000"/>
    </source>
</evidence>
<evidence type="ECO:0000256" key="3">
    <source>
        <dbReference type="ARBA" id="ARBA00004752"/>
    </source>
</evidence>
<keyword evidence="22" id="KW-0961">Cell wall biogenesis/degradation</keyword>
<name>A0A6I1MWY4_9CLOT</name>
<dbReference type="Pfam" id="PF00905">
    <property type="entry name" value="Transpeptidase"/>
    <property type="match status" value="1"/>
</dbReference>
<evidence type="ECO:0000256" key="19">
    <source>
        <dbReference type="ARBA" id="ARBA00023136"/>
    </source>
</evidence>
<evidence type="ECO:0000256" key="15">
    <source>
        <dbReference type="ARBA" id="ARBA00022960"/>
    </source>
</evidence>
<keyword evidence="13 28" id="KW-0812">Transmembrane</keyword>
<comment type="catalytic activity">
    <reaction evidence="25">
        <text>[GlcNAc-(1-&gt;4)-Mur2Ac(oyl-L-Ala-gamma-D-Glu-L-Lys-D-Ala-D-Ala)](n)-di-trans,octa-cis-undecaprenyl diphosphate + beta-D-GlcNAc-(1-&gt;4)-Mur2Ac(oyl-L-Ala-gamma-D-Glu-L-Lys-D-Ala-D-Ala)-di-trans,octa-cis-undecaprenyl diphosphate = [GlcNAc-(1-&gt;4)-Mur2Ac(oyl-L-Ala-gamma-D-Glu-L-Lys-D-Ala-D-Ala)](n+1)-di-trans,octa-cis-undecaprenyl diphosphate + di-trans,octa-cis-undecaprenyl diphosphate + H(+)</text>
        <dbReference type="Rhea" id="RHEA:23708"/>
        <dbReference type="Rhea" id="RHEA-COMP:9602"/>
        <dbReference type="Rhea" id="RHEA-COMP:9603"/>
        <dbReference type="ChEBI" id="CHEBI:15378"/>
        <dbReference type="ChEBI" id="CHEBI:58405"/>
        <dbReference type="ChEBI" id="CHEBI:60033"/>
        <dbReference type="ChEBI" id="CHEBI:78435"/>
        <dbReference type="EC" id="2.4.99.28"/>
    </reaction>
</comment>
<dbReference type="InterPro" id="IPR001264">
    <property type="entry name" value="Glyco_trans_51"/>
</dbReference>
<dbReference type="PANTHER" id="PTHR32282">
    <property type="entry name" value="BINDING PROTEIN TRANSPEPTIDASE, PUTATIVE-RELATED"/>
    <property type="match status" value="1"/>
</dbReference>
<dbReference type="GO" id="GO:0009252">
    <property type="term" value="P:peptidoglycan biosynthetic process"/>
    <property type="evidence" value="ECO:0007669"/>
    <property type="project" value="UniProtKB-UniPathway"/>
</dbReference>
<evidence type="ECO:0000256" key="10">
    <source>
        <dbReference type="ARBA" id="ARBA00022670"/>
    </source>
</evidence>
<dbReference type="OrthoDB" id="9766909at2"/>
<evidence type="ECO:0000256" key="9">
    <source>
        <dbReference type="ARBA" id="ARBA00022645"/>
    </source>
</evidence>
<comment type="caution">
    <text evidence="31">The sequence shown here is derived from an EMBL/GenBank/DDBJ whole genome shotgun (WGS) entry which is preliminary data.</text>
</comment>
<keyword evidence="8" id="KW-1003">Cell membrane</keyword>
<protein>
    <recommendedName>
        <fullName evidence="7">Penicillin-binding protein 1A</fullName>
        <ecNumber evidence="24">2.4.99.28</ecNumber>
        <ecNumber evidence="6">3.4.16.4</ecNumber>
    </recommendedName>
</protein>
<feature type="region of interest" description="Disordered" evidence="27">
    <location>
        <begin position="767"/>
        <end position="870"/>
    </location>
</feature>
<dbReference type="UniPathway" id="UPA00219"/>
<dbReference type="Pfam" id="PF00912">
    <property type="entry name" value="Transgly"/>
    <property type="match status" value="1"/>
</dbReference>
<evidence type="ECO:0000256" key="25">
    <source>
        <dbReference type="ARBA" id="ARBA00049902"/>
    </source>
</evidence>
<dbReference type="InterPro" id="IPR050396">
    <property type="entry name" value="Glycosyltr_51/Transpeptidase"/>
</dbReference>
<keyword evidence="11" id="KW-0328">Glycosyltransferase</keyword>
<dbReference type="GO" id="GO:0008955">
    <property type="term" value="F:peptidoglycan glycosyltransferase activity"/>
    <property type="evidence" value="ECO:0007669"/>
    <property type="project" value="UniProtKB-EC"/>
</dbReference>
<comment type="similarity">
    <text evidence="5">In the N-terminal section; belongs to the glycosyltransferase 51 family.</text>
</comment>
<dbReference type="InterPro" id="IPR023346">
    <property type="entry name" value="Lysozyme-like_dom_sf"/>
</dbReference>
<evidence type="ECO:0000256" key="13">
    <source>
        <dbReference type="ARBA" id="ARBA00022692"/>
    </source>
</evidence>
<dbReference type="EC" id="3.4.16.4" evidence="6"/>
<dbReference type="GO" id="GO:0030288">
    <property type="term" value="C:outer membrane-bounded periplasmic space"/>
    <property type="evidence" value="ECO:0007669"/>
    <property type="project" value="TreeGrafter"/>
</dbReference>
<reference evidence="31 32" key="1">
    <citation type="submission" date="2019-10" db="EMBL/GenBank/DDBJ databases">
        <title>The Genome Sequence of Clostridium tarantellae Isolated from Fish Brain.</title>
        <authorList>
            <person name="Bano L."/>
            <person name="Kiel M."/>
            <person name="Sales G."/>
            <person name="Doxey A.C."/>
            <person name="Mansfield M.J."/>
            <person name="Schiavone M."/>
            <person name="Rossetto O."/>
            <person name="Pirazzini M."/>
            <person name="Dobrindt U."/>
            <person name="Montecucco C."/>
        </authorList>
    </citation>
    <scope>NUCLEOTIDE SEQUENCE [LARGE SCALE GENOMIC DNA]</scope>
    <source>
        <strain evidence="31 32">DSM 3997</strain>
    </source>
</reference>
<evidence type="ECO:0000256" key="4">
    <source>
        <dbReference type="ARBA" id="ARBA00007090"/>
    </source>
</evidence>
<evidence type="ECO:0000256" key="24">
    <source>
        <dbReference type="ARBA" id="ARBA00044770"/>
    </source>
</evidence>
<dbReference type="PANTHER" id="PTHR32282:SF11">
    <property type="entry name" value="PENICILLIN-BINDING PROTEIN 1B"/>
    <property type="match status" value="1"/>
</dbReference>
<comment type="pathway">
    <text evidence="26">Glycan biosynthesis.</text>
</comment>
<evidence type="ECO:0000256" key="21">
    <source>
        <dbReference type="ARBA" id="ARBA00023268"/>
    </source>
</evidence>
<dbReference type="GO" id="GO:0008360">
    <property type="term" value="P:regulation of cell shape"/>
    <property type="evidence" value="ECO:0007669"/>
    <property type="project" value="UniProtKB-KW"/>
</dbReference>
<feature type="compositionally biased region" description="Low complexity" evidence="27">
    <location>
        <begin position="773"/>
        <end position="792"/>
    </location>
</feature>
<dbReference type="SUPFAM" id="SSF53955">
    <property type="entry name" value="Lysozyme-like"/>
    <property type="match status" value="1"/>
</dbReference>
<comment type="pathway">
    <text evidence="3">Cell wall biogenesis; peptidoglycan biosynthesis.</text>
</comment>
<dbReference type="GO" id="GO:0046677">
    <property type="term" value="P:response to antibiotic"/>
    <property type="evidence" value="ECO:0007669"/>
    <property type="project" value="UniProtKB-KW"/>
</dbReference>
<keyword evidence="20" id="KW-0046">Antibiotic resistance</keyword>
<evidence type="ECO:0000256" key="26">
    <source>
        <dbReference type="ARBA" id="ARBA00060592"/>
    </source>
</evidence>
<keyword evidence="18 28" id="KW-1133">Transmembrane helix</keyword>
<dbReference type="AlphaFoldDB" id="A0A6I1MWY4"/>
<gene>
    <name evidence="31" type="ORF">GBZ86_13080</name>
</gene>
<evidence type="ECO:0000256" key="16">
    <source>
        <dbReference type="ARBA" id="ARBA00022968"/>
    </source>
</evidence>
<keyword evidence="16" id="KW-0735">Signal-anchor</keyword>
<dbReference type="GO" id="GO:0071555">
    <property type="term" value="P:cell wall organization"/>
    <property type="evidence" value="ECO:0007669"/>
    <property type="project" value="UniProtKB-KW"/>
</dbReference>
<dbReference type="GO" id="GO:0006508">
    <property type="term" value="P:proteolysis"/>
    <property type="evidence" value="ECO:0007669"/>
    <property type="project" value="UniProtKB-KW"/>
</dbReference>
<evidence type="ECO:0000256" key="2">
    <source>
        <dbReference type="ARBA" id="ARBA00004401"/>
    </source>
</evidence>
<feature type="domain" description="Penicillin-binding protein transpeptidase" evidence="29">
    <location>
        <begin position="372"/>
        <end position="636"/>
    </location>
</feature>
<keyword evidence="17" id="KW-0573">Peptidoglycan synthesis</keyword>
<dbReference type="NCBIfam" id="TIGR02074">
    <property type="entry name" value="PBP_1a_fam"/>
    <property type="match status" value="1"/>
</dbReference>
<feature type="compositionally biased region" description="Basic and acidic residues" evidence="27">
    <location>
        <begin position="793"/>
        <end position="828"/>
    </location>
</feature>
<dbReference type="GO" id="GO:0005886">
    <property type="term" value="C:plasma membrane"/>
    <property type="evidence" value="ECO:0007669"/>
    <property type="project" value="UniProtKB-SubCell"/>
</dbReference>
<evidence type="ECO:0000259" key="29">
    <source>
        <dbReference type="Pfam" id="PF00905"/>
    </source>
</evidence>
<evidence type="ECO:0000256" key="11">
    <source>
        <dbReference type="ARBA" id="ARBA00022676"/>
    </source>
</evidence>
<comment type="function">
    <text evidence="1">Cell wall formation. Synthesis of cross-linked peptidoglycan from the lipid intermediates. The enzyme has a penicillin-insensitive transglycosylase N-terminal domain (formation of linear glycan strands) and a penicillin-sensitive transpeptidase C-terminal domain (cross-linking of the peptide subunits).</text>
</comment>
<organism evidence="31 32">
    <name type="scientific">Clostridium tarantellae</name>
    <dbReference type="NCBI Taxonomy" id="39493"/>
    <lineage>
        <taxon>Bacteria</taxon>
        <taxon>Bacillati</taxon>
        <taxon>Bacillota</taxon>
        <taxon>Clostridia</taxon>
        <taxon>Eubacteriales</taxon>
        <taxon>Clostridiaceae</taxon>
        <taxon>Clostridium</taxon>
    </lineage>
</organism>
<dbReference type="InterPro" id="IPR001460">
    <property type="entry name" value="PCN-bd_Tpept"/>
</dbReference>
<dbReference type="GO" id="GO:0008658">
    <property type="term" value="F:penicillin binding"/>
    <property type="evidence" value="ECO:0007669"/>
    <property type="project" value="InterPro"/>
</dbReference>
<feature type="domain" description="Glycosyl transferase family 51" evidence="30">
    <location>
        <begin position="75"/>
        <end position="259"/>
    </location>
</feature>
<keyword evidence="21" id="KW-0511">Multifunctional enzyme</keyword>
<evidence type="ECO:0000256" key="7">
    <source>
        <dbReference type="ARBA" id="ARBA00018638"/>
    </source>
</evidence>
<evidence type="ECO:0000256" key="22">
    <source>
        <dbReference type="ARBA" id="ARBA00023316"/>
    </source>
</evidence>
<dbReference type="SUPFAM" id="SSF56601">
    <property type="entry name" value="beta-lactamase/transpeptidase-like"/>
    <property type="match status" value="1"/>
</dbReference>
<comment type="catalytic activity">
    <reaction evidence="23">
        <text>Preferential cleavage: (Ac)2-L-Lys-D-Ala-|-D-Ala. Also transpeptidation of peptidyl-alanyl moieties that are N-acyl substituents of D-alanine.</text>
        <dbReference type="EC" id="3.4.16.4"/>
    </reaction>
</comment>
<dbReference type="Gene3D" id="1.10.3810.10">
    <property type="entry name" value="Biosynthetic peptidoglycan transglycosylase-like"/>
    <property type="match status" value="1"/>
</dbReference>
<evidence type="ECO:0000313" key="32">
    <source>
        <dbReference type="Proteomes" id="UP000430345"/>
    </source>
</evidence>
<accession>A0A6I1MWY4</accession>
<evidence type="ECO:0000256" key="5">
    <source>
        <dbReference type="ARBA" id="ARBA00007739"/>
    </source>
</evidence>
<dbReference type="EC" id="2.4.99.28" evidence="24"/>
<keyword evidence="12" id="KW-0808">Transferase</keyword>
<dbReference type="InterPro" id="IPR036950">
    <property type="entry name" value="PBP_transglycosylase"/>
</dbReference>
<evidence type="ECO:0000256" key="17">
    <source>
        <dbReference type="ARBA" id="ARBA00022984"/>
    </source>
</evidence>
<dbReference type="Gene3D" id="3.40.710.10">
    <property type="entry name" value="DD-peptidase/beta-lactamase superfamily"/>
    <property type="match status" value="1"/>
</dbReference>
<evidence type="ECO:0000256" key="14">
    <source>
        <dbReference type="ARBA" id="ARBA00022801"/>
    </source>
</evidence>
<evidence type="ECO:0000256" key="1">
    <source>
        <dbReference type="ARBA" id="ARBA00002624"/>
    </source>
</evidence>
<dbReference type="FunFam" id="1.10.3810.10:FF:000001">
    <property type="entry name" value="Penicillin-binding protein 1A"/>
    <property type="match status" value="1"/>
</dbReference>
<evidence type="ECO:0000256" key="12">
    <source>
        <dbReference type="ARBA" id="ARBA00022679"/>
    </source>
</evidence>
<feature type="transmembrane region" description="Helical" evidence="28">
    <location>
        <begin position="21"/>
        <end position="46"/>
    </location>
</feature>
<sequence length="870" mass="96320">MSENKDTNKNSQNKPQSKVKKFFKIFFLSVLFLSITVFMVGAGYIYSIIKSTPPLDVDAVLSLNQPSIMYDDKGEFMSNVVTTEQRFVLKSEDIPQNLKNAFVSIEDERFYTHKGIDVKRIVGALIIDIQNILSGKRGLHGASTITQQLLKNTILTNEISIKRKVKEIYLAINLEELLSKDEILTAYLNTIPMGGHQYGIEAASWRFFNKSIKDGLTLVQCAYLAGLTQAPTALDAFNPKNNDDPSAYINRTKNVLSKMLELGYISENEFNEAVTDLSPTSFTFEKGEKFQTMEYEWFSRPVISEVKKDLQEKLKYSAEEADKLIVNGGLKIHTTMDKKLQDNVQNIINLPISNLTNKDAKDKNGIPLIQAAVSIMDYHNGQVKALVGGRGTQPAMSLNRAYYDLRPTGSSSKPLSVYAPAIDLKLMNSSTVIDDSPWSAKKYKSYGYTSAPKNENHKNNGYLTLKEALRISNNVVALKVVDEIGLKNSLAYGEKFGLKYNSKSQTSISSLALGQFNNDPNDRDGGNVFTMAAAFGAFGNNGILTEPVLYTKVEDSSGNVILEANAEKTNVISPQTAYILYDMLKGPITYSAKGAKFGNIPVAGKTGTTTGNKDYWFAGLTPYYSAAVWIGYDQPTTMNGGSGNTAGTLWGKVMGAAHKDLPYKEIHQPSGLVTASVCKDSGLLATDLCKADSRGGRIDSFLFIEGQVPSKLCDVHVKANINKLNNKLATNKTPQSLIQQRIFIKKPYYHSGTFDSKFVLPTQYDDMSSLPTKPNNFENTSENNNKPNNENKPGNENKPNNENKPGNENKPNNENKPGNENKPDDSNNKPEIPNNEALKPIPPSGENNNTRINSEPKKNIIFWRNNQNKQ</sequence>